<keyword evidence="3" id="KW-0472">Membrane</keyword>
<sequence length="150" mass="16695">MMSTYPTENSRLLWMIIGGISVVVVLFLAVQWFLAQKDQQSTTTPTQPAAAQTAVTTSQPDPAVSNETVTAENESVEPIKLVEESIIKAPLPANDSLAKEEIAKLDDIHLQLQEQQHELKQQHEDVDQMLKLKEEQIKLLEAQLAAQNHS</sequence>
<name>A0AA42I7T6_9GAMM</name>
<comment type="caution">
    <text evidence="4">The sequence shown here is derived from an EMBL/GenBank/DDBJ whole genome shotgun (WGS) entry which is preliminary data.</text>
</comment>
<feature type="coiled-coil region" evidence="1">
    <location>
        <begin position="102"/>
        <end position="150"/>
    </location>
</feature>
<dbReference type="RefSeq" id="WP_032868671.1">
    <property type="nucleotide sequence ID" value="NZ_DALZEX010000008.1"/>
</dbReference>
<evidence type="ECO:0000313" key="4">
    <source>
        <dbReference type="EMBL" id="MDH0563896.1"/>
    </source>
</evidence>
<protein>
    <submittedName>
        <fullName evidence="4">Uncharacterized protein</fullName>
    </submittedName>
</protein>
<feature type="region of interest" description="Disordered" evidence="2">
    <location>
        <begin position="43"/>
        <end position="75"/>
    </location>
</feature>
<keyword evidence="1" id="KW-0175">Coiled coil</keyword>
<reference evidence="4" key="1">
    <citation type="submission" date="2022-09" db="EMBL/GenBank/DDBJ databases">
        <title>Intensive care unit water sources are persistently colonized with multi-drug resistant bacteria and are the site of extensive horizontal gene transfer of antibiotic resistance genes.</title>
        <authorList>
            <person name="Diorio-Toth L."/>
        </authorList>
    </citation>
    <scope>NUCLEOTIDE SEQUENCE</scope>
    <source>
        <strain evidence="4">GD04005</strain>
    </source>
</reference>
<gene>
    <name evidence="4" type="ORF">N7644_09385</name>
</gene>
<evidence type="ECO:0000313" key="5">
    <source>
        <dbReference type="Proteomes" id="UP001159329"/>
    </source>
</evidence>
<evidence type="ECO:0000256" key="3">
    <source>
        <dbReference type="SAM" id="Phobius"/>
    </source>
</evidence>
<keyword evidence="3" id="KW-0812">Transmembrane</keyword>
<proteinExistence type="predicted"/>
<feature type="compositionally biased region" description="Low complexity" evidence="2">
    <location>
        <begin position="43"/>
        <end position="60"/>
    </location>
</feature>
<evidence type="ECO:0000256" key="1">
    <source>
        <dbReference type="SAM" id="Coils"/>
    </source>
</evidence>
<evidence type="ECO:0000256" key="2">
    <source>
        <dbReference type="SAM" id="MobiDB-lite"/>
    </source>
</evidence>
<organism evidence="4 5">
    <name type="scientific">Acinetobacter courvalinii</name>
    <dbReference type="NCBI Taxonomy" id="280147"/>
    <lineage>
        <taxon>Bacteria</taxon>
        <taxon>Pseudomonadati</taxon>
        <taxon>Pseudomonadota</taxon>
        <taxon>Gammaproteobacteria</taxon>
        <taxon>Moraxellales</taxon>
        <taxon>Moraxellaceae</taxon>
        <taxon>Acinetobacter</taxon>
    </lineage>
</organism>
<accession>A0AA42I7T6</accession>
<dbReference type="Proteomes" id="UP001159329">
    <property type="component" value="Unassembled WGS sequence"/>
</dbReference>
<keyword evidence="3" id="KW-1133">Transmembrane helix</keyword>
<dbReference type="AlphaFoldDB" id="A0AA42I7T6"/>
<dbReference type="EMBL" id="JAOEEO010000002">
    <property type="protein sequence ID" value="MDH0563896.1"/>
    <property type="molecule type" value="Genomic_DNA"/>
</dbReference>
<feature type="transmembrane region" description="Helical" evidence="3">
    <location>
        <begin position="12"/>
        <end position="34"/>
    </location>
</feature>